<dbReference type="InParanoid" id="A0A165B8X1"/>
<evidence type="ECO:0000313" key="2">
    <source>
        <dbReference type="Proteomes" id="UP000076871"/>
    </source>
</evidence>
<dbReference type="AlphaFoldDB" id="A0A165B8X1"/>
<sequence length="242" mass="26810">MPAHTIYIAITGKQATGKMSLAARLNDKVYFSHGHGFEFRFSVVDGKSQFANMLLIIFDASTPTSYPGELLYKAYIRKQSLCVVGTKSDLLIQEDCHPELTNREYSCRFGYYYDVDYVLVSNMRGDGIEDLMGTIVCNLYPVPPLKRTFVERLSSGAGSLISSILDGIIALFVLPHPRQQQDIPVVPLIESDDEVIHLMDSSAVKDWDKSLLQRLNAGGSDQGVPSHLITPFLIAKDATSSE</sequence>
<dbReference type="EMBL" id="KV427684">
    <property type="protein sequence ID" value="KZT00513.1"/>
    <property type="molecule type" value="Genomic_DNA"/>
</dbReference>
<protein>
    <recommendedName>
        <fullName evidence="3">P-loop containing nucleoside triphosphate hydrolase protein</fullName>
    </recommendedName>
</protein>
<name>A0A165B8X1_9APHY</name>
<dbReference type="RefSeq" id="XP_040758253.1">
    <property type="nucleotide sequence ID" value="XM_040902911.1"/>
</dbReference>
<proteinExistence type="predicted"/>
<evidence type="ECO:0008006" key="3">
    <source>
        <dbReference type="Google" id="ProtNLM"/>
    </source>
</evidence>
<accession>A0A165B8X1</accession>
<reference evidence="1 2" key="1">
    <citation type="journal article" date="2016" name="Mol. Biol. Evol.">
        <title>Comparative Genomics of Early-Diverging Mushroom-Forming Fungi Provides Insights into the Origins of Lignocellulose Decay Capabilities.</title>
        <authorList>
            <person name="Nagy L.G."/>
            <person name="Riley R."/>
            <person name="Tritt A."/>
            <person name="Adam C."/>
            <person name="Daum C."/>
            <person name="Floudas D."/>
            <person name="Sun H."/>
            <person name="Yadav J.S."/>
            <person name="Pangilinan J."/>
            <person name="Larsson K.H."/>
            <person name="Matsuura K."/>
            <person name="Barry K."/>
            <person name="Labutti K."/>
            <person name="Kuo R."/>
            <person name="Ohm R.A."/>
            <person name="Bhattacharya S.S."/>
            <person name="Shirouzu T."/>
            <person name="Yoshinaga Y."/>
            <person name="Martin F.M."/>
            <person name="Grigoriev I.V."/>
            <person name="Hibbett D.S."/>
        </authorList>
    </citation>
    <scope>NUCLEOTIDE SEQUENCE [LARGE SCALE GENOMIC DNA]</scope>
    <source>
        <strain evidence="1 2">93-53</strain>
    </source>
</reference>
<evidence type="ECO:0000313" key="1">
    <source>
        <dbReference type="EMBL" id="KZT00513.1"/>
    </source>
</evidence>
<dbReference type="SUPFAM" id="SSF52540">
    <property type="entry name" value="P-loop containing nucleoside triphosphate hydrolases"/>
    <property type="match status" value="1"/>
</dbReference>
<keyword evidence="2" id="KW-1185">Reference proteome</keyword>
<dbReference type="InterPro" id="IPR027417">
    <property type="entry name" value="P-loop_NTPase"/>
</dbReference>
<organism evidence="1 2">
    <name type="scientific">Laetiporus sulphureus 93-53</name>
    <dbReference type="NCBI Taxonomy" id="1314785"/>
    <lineage>
        <taxon>Eukaryota</taxon>
        <taxon>Fungi</taxon>
        <taxon>Dikarya</taxon>
        <taxon>Basidiomycota</taxon>
        <taxon>Agaricomycotina</taxon>
        <taxon>Agaricomycetes</taxon>
        <taxon>Polyporales</taxon>
        <taxon>Laetiporus</taxon>
    </lineage>
</organism>
<dbReference type="GeneID" id="63819942"/>
<gene>
    <name evidence="1" type="ORF">LAESUDRAFT_553473</name>
</gene>
<dbReference type="STRING" id="1314785.A0A165B8X1"/>
<dbReference type="CDD" id="cd00882">
    <property type="entry name" value="Ras_like_GTPase"/>
    <property type="match status" value="1"/>
</dbReference>
<dbReference type="Proteomes" id="UP000076871">
    <property type="component" value="Unassembled WGS sequence"/>
</dbReference>